<evidence type="ECO:0000256" key="4">
    <source>
        <dbReference type="ARBA" id="ARBA00023172"/>
    </source>
</evidence>
<dbReference type="Proteomes" id="UP000178964">
    <property type="component" value="Unassembled WGS sequence"/>
</dbReference>
<keyword evidence="3" id="KW-0175">Coiled coil</keyword>
<accession>A0A1F4VQG9</accession>
<dbReference type="Pfam" id="PF02646">
    <property type="entry name" value="RmuC"/>
    <property type="match status" value="1"/>
</dbReference>
<evidence type="ECO:0000256" key="1">
    <source>
        <dbReference type="ARBA" id="ARBA00003416"/>
    </source>
</evidence>
<comment type="function">
    <text evidence="1">Involved in DNA recombination.</text>
</comment>
<evidence type="ECO:0000313" key="6">
    <source>
        <dbReference type="Proteomes" id="UP000178964"/>
    </source>
</evidence>
<dbReference type="PANTHER" id="PTHR30563:SF0">
    <property type="entry name" value="DNA RECOMBINATION PROTEIN RMUC"/>
    <property type="match status" value="1"/>
</dbReference>
<keyword evidence="4" id="KW-0233">DNA recombination</keyword>
<gene>
    <name evidence="5" type="ORF">A3A70_01555</name>
</gene>
<organism evidence="5 6">
    <name type="scientific">candidate division WWE3 bacterium RIFCSPLOWO2_01_FULL_42_11</name>
    <dbReference type="NCBI Taxonomy" id="1802627"/>
    <lineage>
        <taxon>Bacteria</taxon>
        <taxon>Katanobacteria</taxon>
    </lineage>
</organism>
<dbReference type="InterPro" id="IPR003798">
    <property type="entry name" value="DNA_recombination_RmuC"/>
</dbReference>
<dbReference type="PANTHER" id="PTHR30563">
    <property type="entry name" value="DNA RECOMBINATION PROTEIN RMUC"/>
    <property type="match status" value="1"/>
</dbReference>
<proteinExistence type="inferred from homology"/>
<comment type="similarity">
    <text evidence="2">Belongs to the RmuC family.</text>
</comment>
<dbReference type="STRING" id="1802627.A3A70_01555"/>
<reference evidence="5 6" key="1">
    <citation type="journal article" date="2016" name="Nat. Commun.">
        <title>Thousands of microbial genomes shed light on interconnected biogeochemical processes in an aquifer system.</title>
        <authorList>
            <person name="Anantharaman K."/>
            <person name="Brown C.T."/>
            <person name="Hug L.A."/>
            <person name="Sharon I."/>
            <person name="Castelle C.J."/>
            <person name="Probst A.J."/>
            <person name="Thomas B.C."/>
            <person name="Singh A."/>
            <person name="Wilkins M.J."/>
            <person name="Karaoz U."/>
            <person name="Brodie E.L."/>
            <person name="Williams K.H."/>
            <person name="Hubbard S.S."/>
            <person name="Banfield J.F."/>
        </authorList>
    </citation>
    <scope>NUCLEOTIDE SEQUENCE [LARGE SCALE GENOMIC DNA]</scope>
</reference>
<protein>
    <recommendedName>
        <fullName evidence="7">DNA recombination protein RmuC</fullName>
    </recommendedName>
</protein>
<evidence type="ECO:0000256" key="2">
    <source>
        <dbReference type="ARBA" id="ARBA00009840"/>
    </source>
</evidence>
<evidence type="ECO:0000256" key="3">
    <source>
        <dbReference type="ARBA" id="ARBA00023054"/>
    </source>
</evidence>
<evidence type="ECO:0008006" key="7">
    <source>
        <dbReference type="Google" id="ProtNLM"/>
    </source>
</evidence>
<comment type="caution">
    <text evidence="5">The sequence shown here is derived from an EMBL/GenBank/DDBJ whole genome shotgun (WGS) entry which is preliminary data.</text>
</comment>
<dbReference type="EMBL" id="MEVK01000016">
    <property type="protein sequence ID" value="OGC59437.1"/>
    <property type="molecule type" value="Genomic_DNA"/>
</dbReference>
<dbReference type="GO" id="GO:0006310">
    <property type="term" value="P:DNA recombination"/>
    <property type="evidence" value="ECO:0007669"/>
    <property type="project" value="UniProtKB-KW"/>
</dbReference>
<sequence length="211" mass="23734">MKVDAVIMTDRGLIPIDAKFALDQFAASQKITEEEARLRALKIFQNDFKKHIKDVHMKYIRPQEGTVDFALIYVPSEGVYHYLCTECPEVLDFAQSQQIQLVSPHNFYYFLRIILMGFQEKRIAQSAKQIMNALSSIGLEASKFTDELSTAHRHVAHAKTAMDGILIRFQGLSGKIDQAQQIAEPDEIASSATSPVLVESVSSHNSETFDI</sequence>
<name>A0A1F4VQG9_UNCKA</name>
<dbReference type="AlphaFoldDB" id="A0A1F4VQG9"/>
<evidence type="ECO:0000313" key="5">
    <source>
        <dbReference type="EMBL" id="OGC59437.1"/>
    </source>
</evidence>